<feature type="domain" description="AN1-type" evidence="7">
    <location>
        <begin position="79"/>
        <end position="125"/>
    </location>
</feature>
<gene>
    <name evidence="9" type="primary">LOC113733424</name>
</gene>
<feature type="compositionally biased region" description="Basic and acidic residues" evidence="6">
    <location>
        <begin position="1"/>
        <end position="10"/>
    </location>
</feature>
<evidence type="ECO:0000259" key="7">
    <source>
        <dbReference type="PROSITE" id="PS51039"/>
    </source>
</evidence>
<comment type="function">
    <text evidence="1">May be involved in environmental stress response.</text>
</comment>
<dbReference type="RefSeq" id="XP_071937620.1">
    <property type="nucleotide sequence ID" value="XM_072081519.1"/>
</dbReference>
<sequence>MDSRDNKVKMESGSSTNSYKQQQPDPLSMCYKDYLEKLEQVKLEVKIKKMKASSKVDIPSTNPFPCFAEANNKTATHVSTKNNRCHGCNKRVGLLGFGCRCRGMFCSAHRYPEEHACNFDYKSQARIALAKENPLCKADKLFNRL</sequence>
<reference evidence="9" key="1">
    <citation type="submission" date="2025-08" db="UniProtKB">
        <authorList>
            <consortium name="RefSeq"/>
        </authorList>
    </citation>
    <scope>IDENTIFICATION</scope>
    <source>
        <tissue evidence="9">Leaves</tissue>
    </source>
</reference>
<feature type="region of interest" description="Disordered" evidence="6">
    <location>
        <begin position="1"/>
        <end position="25"/>
    </location>
</feature>
<proteinExistence type="predicted"/>
<dbReference type="GeneID" id="113733424"/>
<evidence type="ECO:0000256" key="1">
    <source>
        <dbReference type="ARBA" id="ARBA00003732"/>
    </source>
</evidence>
<dbReference type="Gene3D" id="4.10.1110.10">
    <property type="entry name" value="AN1-like Zinc finger"/>
    <property type="match status" value="1"/>
</dbReference>
<organism evidence="8 9">
    <name type="scientific">Coffea arabica</name>
    <name type="common">Arabian coffee</name>
    <dbReference type="NCBI Taxonomy" id="13443"/>
    <lineage>
        <taxon>Eukaryota</taxon>
        <taxon>Viridiplantae</taxon>
        <taxon>Streptophyta</taxon>
        <taxon>Embryophyta</taxon>
        <taxon>Tracheophyta</taxon>
        <taxon>Spermatophyta</taxon>
        <taxon>Magnoliopsida</taxon>
        <taxon>eudicotyledons</taxon>
        <taxon>Gunneridae</taxon>
        <taxon>Pentapetalae</taxon>
        <taxon>asterids</taxon>
        <taxon>lamiids</taxon>
        <taxon>Gentianales</taxon>
        <taxon>Rubiaceae</taxon>
        <taxon>Ixoroideae</taxon>
        <taxon>Gardenieae complex</taxon>
        <taxon>Bertiereae - Coffeeae clade</taxon>
        <taxon>Coffeeae</taxon>
        <taxon>Coffea</taxon>
    </lineage>
</organism>
<dbReference type="SUPFAM" id="SSF118310">
    <property type="entry name" value="AN1-like Zinc finger"/>
    <property type="match status" value="1"/>
</dbReference>
<evidence type="ECO:0000313" key="8">
    <source>
        <dbReference type="Proteomes" id="UP001652660"/>
    </source>
</evidence>
<evidence type="ECO:0000256" key="2">
    <source>
        <dbReference type="ARBA" id="ARBA00022723"/>
    </source>
</evidence>
<dbReference type="SMART" id="SM00154">
    <property type="entry name" value="ZnF_AN1"/>
    <property type="match status" value="1"/>
</dbReference>
<protein>
    <submittedName>
        <fullName evidence="9">Zinc finger A20 and AN1 domain-containing stress-associated protein 10-like</fullName>
    </submittedName>
</protein>
<dbReference type="PROSITE" id="PS51039">
    <property type="entry name" value="ZF_AN1"/>
    <property type="match status" value="1"/>
</dbReference>
<dbReference type="Proteomes" id="UP001652660">
    <property type="component" value="Chromosome 2e"/>
</dbReference>
<accession>A0ABM4X0Q6</accession>
<evidence type="ECO:0000256" key="3">
    <source>
        <dbReference type="ARBA" id="ARBA00022771"/>
    </source>
</evidence>
<keyword evidence="3 5" id="KW-0863">Zinc-finger</keyword>
<keyword evidence="2" id="KW-0479">Metal-binding</keyword>
<dbReference type="InterPro" id="IPR000058">
    <property type="entry name" value="Znf_AN1"/>
</dbReference>
<evidence type="ECO:0000313" key="9">
    <source>
        <dbReference type="RefSeq" id="XP_071937620.1"/>
    </source>
</evidence>
<dbReference type="PANTHER" id="PTHR10634">
    <property type="entry name" value="AN1-TYPE ZINC FINGER PROTEIN"/>
    <property type="match status" value="1"/>
</dbReference>
<dbReference type="InterPro" id="IPR035896">
    <property type="entry name" value="AN1-like_Znf"/>
</dbReference>
<evidence type="ECO:0000256" key="6">
    <source>
        <dbReference type="SAM" id="MobiDB-lite"/>
    </source>
</evidence>
<dbReference type="PANTHER" id="PTHR10634:SF124">
    <property type="entry name" value="ZINC FINGER A20 AND AN1 DOMAIN-CONTAINING STRESS-ASSOCIATED PROTEIN 8-RELATED"/>
    <property type="match status" value="1"/>
</dbReference>
<dbReference type="InterPro" id="IPR050652">
    <property type="entry name" value="AN1_A20_ZnFinger"/>
</dbReference>
<keyword evidence="8" id="KW-1185">Reference proteome</keyword>
<feature type="compositionally biased region" description="Polar residues" evidence="6">
    <location>
        <begin position="12"/>
        <end position="25"/>
    </location>
</feature>
<evidence type="ECO:0000256" key="4">
    <source>
        <dbReference type="ARBA" id="ARBA00022833"/>
    </source>
</evidence>
<name>A0ABM4X0Q6_COFAR</name>
<keyword evidence="4" id="KW-0862">Zinc</keyword>
<dbReference type="Pfam" id="PF01428">
    <property type="entry name" value="zf-AN1"/>
    <property type="match status" value="1"/>
</dbReference>
<evidence type="ECO:0000256" key="5">
    <source>
        <dbReference type="PROSITE-ProRule" id="PRU00449"/>
    </source>
</evidence>